<accession>A0ABW2PX39</accession>
<dbReference type="InterPro" id="IPR024923">
    <property type="entry name" value="PG_synth_SpoVB"/>
</dbReference>
<dbReference type="InterPro" id="IPR002797">
    <property type="entry name" value="Polysacc_synth"/>
</dbReference>
<dbReference type="RefSeq" id="WP_380965680.1">
    <property type="nucleotide sequence ID" value="NZ_JBHTCO010000011.1"/>
</dbReference>
<feature type="transmembrane region" description="Helical" evidence="6">
    <location>
        <begin position="186"/>
        <end position="206"/>
    </location>
</feature>
<feature type="transmembrane region" description="Helical" evidence="6">
    <location>
        <begin position="161"/>
        <end position="180"/>
    </location>
</feature>
<evidence type="ECO:0000256" key="6">
    <source>
        <dbReference type="SAM" id="Phobius"/>
    </source>
</evidence>
<dbReference type="PANTHER" id="PTHR30250:SF24">
    <property type="entry name" value="STAGE V SPORULATION PROTEIN B"/>
    <property type="match status" value="1"/>
</dbReference>
<feature type="transmembrane region" description="Helical" evidence="6">
    <location>
        <begin position="12"/>
        <end position="35"/>
    </location>
</feature>
<evidence type="ECO:0000256" key="4">
    <source>
        <dbReference type="ARBA" id="ARBA00022989"/>
    </source>
</evidence>
<keyword evidence="4 6" id="KW-1133">Transmembrane helix</keyword>
<dbReference type="PANTHER" id="PTHR30250">
    <property type="entry name" value="PST FAMILY PREDICTED COLANIC ACID TRANSPORTER"/>
    <property type="match status" value="1"/>
</dbReference>
<gene>
    <name evidence="7" type="primary">spoVB</name>
    <name evidence="7" type="ORF">ACFQRG_09590</name>
</gene>
<feature type="transmembrane region" description="Helical" evidence="6">
    <location>
        <begin position="413"/>
        <end position="437"/>
    </location>
</feature>
<dbReference type="InterPro" id="IPR014249">
    <property type="entry name" value="Spore_V_B"/>
</dbReference>
<keyword evidence="5 6" id="KW-0472">Membrane</keyword>
<comment type="subcellular location">
    <subcellularLocation>
        <location evidence="1">Cell membrane</location>
        <topology evidence="1">Multi-pass membrane protein</topology>
    </subcellularLocation>
</comment>
<dbReference type="Pfam" id="PF01943">
    <property type="entry name" value="Polysacc_synt"/>
    <property type="match status" value="1"/>
</dbReference>
<keyword evidence="3 6" id="KW-0812">Transmembrane</keyword>
<dbReference type="EMBL" id="JBHTCO010000011">
    <property type="protein sequence ID" value="MFC7393217.1"/>
    <property type="molecule type" value="Genomic_DNA"/>
</dbReference>
<dbReference type="NCBIfam" id="TIGR02900">
    <property type="entry name" value="spore_V_B"/>
    <property type="match status" value="1"/>
</dbReference>
<feature type="transmembrane region" description="Helical" evidence="6">
    <location>
        <begin position="121"/>
        <end position="140"/>
    </location>
</feature>
<evidence type="ECO:0000256" key="3">
    <source>
        <dbReference type="ARBA" id="ARBA00022692"/>
    </source>
</evidence>
<feature type="transmembrane region" description="Helical" evidence="6">
    <location>
        <begin position="323"/>
        <end position="342"/>
    </location>
</feature>
<dbReference type="InterPro" id="IPR050833">
    <property type="entry name" value="Poly_Biosynth_Transport"/>
</dbReference>
<organism evidence="7 8">
    <name type="scientific">Scopulibacillus cellulosilyticus</name>
    <dbReference type="NCBI Taxonomy" id="2665665"/>
    <lineage>
        <taxon>Bacteria</taxon>
        <taxon>Bacillati</taxon>
        <taxon>Bacillota</taxon>
        <taxon>Bacilli</taxon>
        <taxon>Bacillales</taxon>
        <taxon>Sporolactobacillaceae</taxon>
        <taxon>Scopulibacillus</taxon>
    </lineage>
</organism>
<keyword evidence="2" id="KW-1003">Cell membrane</keyword>
<evidence type="ECO:0000256" key="2">
    <source>
        <dbReference type="ARBA" id="ARBA00022475"/>
    </source>
</evidence>
<keyword evidence="8" id="KW-1185">Reference proteome</keyword>
<feature type="transmembrane region" description="Helical" evidence="6">
    <location>
        <begin position="41"/>
        <end position="63"/>
    </location>
</feature>
<feature type="transmembrane region" description="Helical" evidence="6">
    <location>
        <begin position="384"/>
        <end position="407"/>
    </location>
</feature>
<evidence type="ECO:0000256" key="5">
    <source>
        <dbReference type="ARBA" id="ARBA00023136"/>
    </source>
</evidence>
<protein>
    <submittedName>
        <fullName evidence="7">Stage V sporulation protein B</fullName>
    </submittedName>
</protein>
<dbReference type="PIRSF" id="PIRSF038958">
    <property type="entry name" value="PG_synth_SpoVB"/>
    <property type="match status" value="1"/>
</dbReference>
<evidence type="ECO:0000313" key="7">
    <source>
        <dbReference type="EMBL" id="MFC7393217.1"/>
    </source>
</evidence>
<feature type="transmembrane region" description="Helical" evidence="6">
    <location>
        <begin position="84"/>
        <end position="109"/>
    </location>
</feature>
<comment type="caution">
    <text evidence="7">The sequence shown here is derived from an EMBL/GenBank/DDBJ whole genome shotgun (WGS) entry which is preliminary data.</text>
</comment>
<evidence type="ECO:0000313" key="8">
    <source>
        <dbReference type="Proteomes" id="UP001596505"/>
    </source>
</evidence>
<proteinExistence type="predicted"/>
<sequence>MTKQSFLKGTFILIIAGMITKILGFVNKMVVARIIGEEGIGLYMMAYPTLMLTVTLTQLGLPVAISKMVAEADALNDRKKIKKILTVSFLTVGILSIIFTAVMVILAPLLAKTVFTDPRTIYPLLAIAPIVPIVAVASVLRGYFQGLQDMKPYAYSQVIEQVVRISLVAFLTTTLLPYGIEYAAGGTMISGVIGEFISLLYMISMFKRRKRVKIRKDFWGFLHNGKQTFKQLMNIALPTTGSRLIGSISYFLEPIIISHSLYLAGVSTIVATKQYGELEGFAIPLLILPSFITFALQTSLVPTISEAQATHNIETIHYRLNQALKIAMITGGISIVVSYVFAEPLMTLMYHSPGSAVYIYVMGPFFFLFYFQGPLQAVLQALDLANAALINSFIGAAVKLLTIFALASRPELGIIGAALGFVASVVLVTLLHLATVIKKVGFSLVLKDYVKGIFSIIITGCFANFLMKHFLLDWGLLPRTMTLIVITVIFYFIVIRATRLLKKEELSSFPIIGKWVV</sequence>
<feature type="transmembrane region" description="Helical" evidence="6">
    <location>
        <begin position="281"/>
        <end position="302"/>
    </location>
</feature>
<dbReference type="Proteomes" id="UP001596505">
    <property type="component" value="Unassembled WGS sequence"/>
</dbReference>
<evidence type="ECO:0000256" key="1">
    <source>
        <dbReference type="ARBA" id="ARBA00004651"/>
    </source>
</evidence>
<feature type="transmembrane region" description="Helical" evidence="6">
    <location>
        <begin position="250"/>
        <end position="269"/>
    </location>
</feature>
<dbReference type="CDD" id="cd13124">
    <property type="entry name" value="MATE_SpoVB_like"/>
    <property type="match status" value="1"/>
</dbReference>
<reference evidence="8" key="1">
    <citation type="journal article" date="2019" name="Int. J. Syst. Evol. Microbiol.">
        <title>The Global Catalogue of Microorganisms (GCM) 10K type strain sequencing project: providing services to taxonomists for standard genome sequencing and annotation.</title>
        <authorList>
            <consortium name="The Broad Institute Genomics Platform"/>
            <consortium name="The Broad Institute Genome Sequencing Center for Infectious Disease"/>
            <person name="Wu L."/>
            <person name="Ma J."/>
        </authorList>
    </citation>
    <scope>NUCLEOTIDE SEQUENCE [LARGE SCALE GENOMIC DNA]</scope>
    <source>
        <strain evidence="8">CGMCC 1.16305</strain>
    </source>
</reference>
<feature type="transmembrane region" description="Helical" evidence="6">
    <location>
        <begin position="354"/>
        <end position="372"/>
    </location>
</feature>
<name>A0ABW2PX39_9BACL</name>
<feature type="transmembrane region" description="Helical" evidence="6">
    <location>
        <begin position="449"/>
        <end position="470"/>
    </location>
</feature>
<feature type="transmembrane region" description="Helical" evidence="6">
    <location>
        <begin position="476"/>
        <end position="494"/>
    </location>
</feature>